<name>A0AAN6VWN4_9PEZI</name>
<keyword evidence="3" id="KW-1185">Reference proteome</keyword>
<evidence type="ECO:0000256" key="1">
    <source>
        <dbReference type="SAM" id="Phobius"/>
    </source>
</evidence>
<evidence type="ECO:0000313" key="3">
    <source>
        <dbReference type="Proteomes" id="UP001302321"/>
    </source>
</evidence>
<gene>
    <name evidence="2" type="ORF">QBC36DRAFT_200141</name>
</gene>
<reference evidence="2" key="1">
    <citation type="journal article" date="2023" name="Mol. Phylogenet. Evol.">
        <title>Genome-scale phylogeny and comparative genomics of the fungal order Sordariales.</title>
        <authorList>
            <person name="Hensen N."/>
            <person name="Bonometti L."/>
            <person name="Westerberg I."/>
            <person name="Brannstrom I.O."/>
            <person name="Guillou S."/>
            <person name="Cros-Aarteil S."/>
            <person name="Calhoun S."/>
            <person name="Haridas S."/>
            <person name="Kuo A."/>
            <person name="Mondo S."/>
            <person name="Pangilinan J."/>
            <person name="Riley R."/>
            <person name="LaButti K."/>
            <person name="Andreopoulos B."/>
            <person name="Lipzen A."/>
            <person name="Chen C."/>
            <person name="Yan M."/>
            <person name="Daum C."/>
            <person name="Ng V."/>
            <person name="Clum A."/>
            <person name="Steindorff A."/>
            <person name="Ohm R.A."/>
            <person name="Martin F."/>
            <person name="Silar P."/>
            <person name="Natvig D.O."/>
            <person name="Lalanne C."/>
            <person name="Gautier V."/>
            <person name="Ament-Velasquez S.L."/>
            <person name="Kruys A."/>
            <person name="Hutchinson M.I."/>
            <person name="Powell A.J."/>
            <person name="Barry K."/>
            <person name="Miller A.N."/>
            <person name="Grigoriev I.V."/>
            <person name="Debuchy R."/>
            <person name="Gladieux P."/>
            <person name="Hiltunen Thoren M."/>
            <person name="Johannesson H."/>
        </authorList>
    </citation>
    <scope>NUCLEOTIDE SEQUENCE</scope>
    <source>
        <strain evidence="2">CBS 892.96</strain>
    </source>
</reference>
<keyword evidence="1" id="KW-0472">Membrane</keyword>
<feature type="transmembrane region" description="Helical" evidence="1">
    <location>
        <begin position="73"/>
        <end position="96"/>
    </location>
</feature>
<sequence>MDGFWLEPRISRSPPPLVTFEKELRPSVLIRTQNQFRKLAALVGVVAVATAFFIVPIWILIRVVGEDILAALWSKTIFVGIFGLLMACVLYCNIVVLSNSSTYATVLMVFVALIGEQFQGQGEVS</sequence>
<dbReference type="AlphaFoldDB" id="A0AAN6VWN4"/>
<keyword evidence="1" id="KW-0812">Transmembrane</keyword>
<comment type="caution">
    <text evidence="2">The sequence shown here is derived from an EMBL/GenBank/DDBJ whole genome shotgun (WGS) entry which is preliminary data.</text>
</comment>
<proteinExistence type="predicted"/>
<feature type="transmembrane region" description="Helical" evidence="1">
    <location>
        <begin position="39"/>
        <end position="61"/>
    </location>
</feature>
<organism evidence="2 3">
    <name type="scientific">Triangularia setosa</name>
    <dbReference type="NCBI Taxonomy" id="2587417"/>
    <lineage>
        <taxon>Eukaryota</taxon>
        <taxon>Fungi</taxon>
        <taxon>Dikarya</taxon>
        <taxon>Ascomycota</taxon>
        <taxon>Pezizomycotina</taxon>
        <taxon>Sordariomycetes</taxon>
        <taxon>Sordariomycetidae</taxon>
        <taxon>Sordariales</taxon>
        <taxon>Podosporaceae</taxon>
        <taxon>Triangularia</taxon>
    </lineage>
</organism>
<protein>
    <submittedName>
        <fullName evidence="2">Uncharacterized protein</fullName>
    </submittedName>
</protein>
<accession>A0AAN6VWN4</accession>
<dbReference type="Proteomes" id="UP001302321">
    <property type="component" value="Unassembled WGS sequence"/>
</dbReference>
<dbReference type="EMBL" id="MU866654">
    <property type="protein sequence ID" value="KAK4171060.1"/>
    <property type="molecule type" value="Genomic_DNA"/>
</dbReference>
<keyword evidence="1" id="KW-1133">Transmembrane helix</keyword>
<reference evidence="2" key="2">
    <citation type="submission" date="2023-05" db="EMBL/GenBank/DDBJ databases">
        <authorList>
            <consortium name="Lawrence Berkeley National Laboratory"/>
            <person name="Steindorff A."/>
            <person name="Hensen N."/>
            <person name="Bonometti L."/>
            <person name="Westerberg I."/>
            <person name="Brannstrom I.O."/>
            <person name="Guillou S."/>
            <person name="Cros-Aarteil S."/>
            <person name="Calhoun S."/>
            <person name="Haridas S."/>
            <person name="Kuo A."/>
            <person name="Mondo S."/>
            <person name="Pangilinan J."/>
            <person name="Riley R."/>
            <person name="Labutti K."/>
            <person name="Andreopoulos B."/>
            <person name="Lipzen A."/>
            <person name="Chen C."/>
            <person name="Yanf M."/>
            <person name="Daum C."/>
            <person name="Ng V."/>
            <person name="Clum A."/>
            <person name="Ohm R."/>
            <person name="Martin F."/>
            <person name="Silar P."/>
            <person name="Natvig D."/>
            <person name="Lalanne C."/>
            <person name="Gautier V."/>
            <person name="Ament-Velasquez S.L."/>
            <person name="Kruys A."/>
            <person name="Hutchinson M.I."/>
            <person name="Powell A.J."/>
            <person name="Barry K."/>
            <person name="Miller A.N."/>
            <person name="Grigoriev I.V."/>
            <person name="Debuchy R."/>
            <person name="Gladieux P."/>
            <person name="Thoren M.H."/>
            <person name="Johannesson H."/>
        </authorList>
    </citation>
    <scope>NUCLEOTIDE SEQUENCE</scope>
    <source>
        <strain evidence="2">CBS 892.96</strain>
    </source>
</reference>
<evidence type="ECO:0000313" key="2">
    <source>
        <dbReference type="EMBL" id="KAK4171060.1"/>
    </source>
</evidence>